<dbReference type="Gene3D" id="3.30.9.10">
    <property type="entry name" value="D-Amino Acid Oxidase, subunit A, domain 2"/>
    <property type="match status" value="1"/>
</dbReference>
<name>A0A832YY25_9CREN</name>
<feature type="non-terminal residue" evidence="1">
    <location>
        <position position="227"/>
    </location>
</feature>
<dbReference type="AlphaFoldDB" id="A0A832YY25"/>
<dbReference type="PANTHER" id="PTHR42685:SF22">
    <property type="entry name" value="CONDITIONED MEDIUM FACTOR RECEPTOR 1"/>
    <property type="match status" value="1"/>
</dbReference>
<dbReference type="InterPro" id="IPR050407">
    <property type="entry name" value="Geranylgeranyl_reductase"/>
</dbReference>
<evidence type="ECO:0000313" key="2">
    <source>
        <dbReference type="Proteomes" id="UP000605805"/>
    </source>
</evidence>
<sequence length="227" mass="25323">MMNFRSRLEVPMKNLPPPDVQRVVVVGGGIAGLLTAVKLRVPELTLFERSSKAGARRHCTGIISLETAKRCMVKPELILNSYDTLSFIIPRLGLNVVIRSDKVFAIKIDREAHEEYLATLVENRGYRVLFGCSVNSIRFTKLRGSNSIVVYATTADGTRVECEADAVIIAEGYPSKFAKNLGLRSFCTPLLGLQRVVFTARRLSKECVSTLYIVFDKMFGREGFGWI</sequence>
<dbReference type="EMBL" id="DQTV01000080">
    <property type="protein sequence ID" value="HIP57288.1"/>
    <property type="molecule type" value="Genomic_DNA"/>
</dbReference>
<gene>
    <name evidence="1" type="ORF">EYH02_04385</name>
</gene>
<organism evidence="1 2">
    <name type="scientific">Ignisphaera aggregans</name>
    <dbReference type="NCBI Taxonomy" id="334771"/>
    <lineage>
        <taxon>Archaea</taxon>
        <taxon>Thermoproteota</taxon>
        <taxon>Thermoprotei</taxon>
        <taxon>Desulfurococcales</taxon>
        <taxon>Desulfurococcaceae</taxon>
        <taxon>Ignisphaera</taxon>
    </lineage>
</organism>
<proteinExistence type="predicted"/>
<dbReference type="SUPFAM" id="SSF51905">
    <property type="entry name" value="FAD/NAD(P)-binding domain"/>
    <property type="match status" value="1"/>
</dbReference>
<dbReference type="Proteomes" id="UP000605805">
    <property type="component" value="Unassembled WGS sequence"/>
</dbReference>
<protein>
    <submittedName>
        <fullName evidence="1">FAD-dependent oxidoreductase</fullName>
    </submittedName>
</protein>
<comment type="caution">
    <text evidence="1">The sequence shown here is derived from an EMBL/GenBank/DDBJ whole genome shotgun (WGS) entry which is preliminary data.</text>
</comment>
<evidence type="ECO:0000313" key="1">
    <source>
        <dbReference type="EMBL" id="HIP57288.1"/>
    </source>
</evidence>
<dbReference type="InterPro" id="IPR036188">
    <property type="entry name" value="FAD/NAD-bd_sf"/>
</dbReference>
<accession>A0A832YY25</accession>
<reference evidence="1" key="1">
    <citation type="journal article" date="2020" name="ISME J.">
        <title>Gammaproteobacteria mediating utilization of methyl-, sulfur- and petroleum organic compounds in deep ocean hydrothermal plumes.</title>
        <authorList>
            <person name="Zhou Z."/>
            <person name="Liu Y."/>
            <person name="Pan J."/>
            <person name="Cron B.R."/>
            <person name="Toner B.M."/>
            <person name="Anantharaman K."/>
            <person name="Breier J.A."/>
            <person name="Dick G.J."/>
            <person name="Li M."/>
        </authorList>
    </citation>
    <scope>NUCLEOTIDE SEQUENCE</scope>
    <source>
        <strain evidence="1">SZUA-1435</strain>
    </source>
</reference>
<dbReference type="Gene3D" id="3.50.50.60">
    <property type="entry name" value="FAD/NAD(P)-binding domain"/>
    <property type="match status" value="1"/>
</dbReference>
<dbReference type="PANTHER" id="PTHR42685">
    <property type="entry name" value="GERANYLGERANYL DIPHOSPHATE REDUCTASE"/>
    <property type="match status" value="1"/>
</dbReference>